<gene>
    <name evidence="3" type="ORF">OIDMADRAFT_29732</name>
</gene>
<sequence>MVTFGADTTGADVVEALKDFVDGKTCTCPTLVVITGASEGGYGSETAISLANANPKNIILLARTESKVIPVIEEITNRNPAISVYFVGIDFLDNGSVREAAENIRAITDKIDVLINNAGIMAVRNYGLSKDGIESQFAANYVGHFLLTNLLIKEILAAGNRASIVNVSSLGYQLGEVNLDDPNFKEGKTYNPWHAYGQSKTANILFTYGLAKRLEGKGLAVFALQPGGKPLPPQETVTLQQGAGRILVPALDQSLQGTSPCFLDENRVVGVRGYATDTENVEKLWSLSEKLVRQTFIF</sequence>
<reference evidence="3 4" key="1">
    <citation type="submission" date="2014-04" db="EMBL/GenBank/DDBJ databases">
        <authorList>
            <consortium name="DOE Joint Genome Institute"/>
            <person name="Kuo A."/>
            <person name="Martino E."/>
            <person name="Perotto S."/>
            <person name="Kohler A."/>
            <person name="Nagy L.G."/>
            <person name="Floudas D."/>
            <person name="Copeland A."/>
            <person name="Barry K.W."/>
            <person name="Cichocki N."/>
            <person name="Veneault-Fourrey C."/>
            <person name="LaButti K."/>
            <person name="Lindquist E.A."/>
            <person name="Lipzen A."/>
            <person name="Lundell T."/>
            <person name="Morin E."/>
            <person name="Murat C."/>
            <person name="Sun H."/>
            <person name="Tunlid A."/>
            <person name="Henrissat B."/>
            <person name="Grigoriev I.V."/>
            <person name="Hibbett D.S."/>
            <person name="Martin F."/>
            <person name="Nordberg H.P."/>
            <person name="Cantor M.N."/>
            <person name="Hua S.X."/>
        </authorList>
    </citation>
    <scope>NUCLEOTIDE SEQUENCE [LARGE SCALE GENOMIC DNA]</scope>
    <source>
        <strain evidence="3 4">Zn</strain>
    </source>
</reference>
<dbReference type="PANTHER" id="PTHR43157:SF31">
    <property type="entry name" value="PHOSPHATIDYLINOSITOL-GLYCAN BIOSYNTHESIS CLASS F PROTEIN"/>
    <property type="match status" value="1"/>
</dbReference>
<dbReference type="OrthoDB" id="191139at2759"/>
<dbReference type="Pfam" id="PF00106">
    <property type="entry name" value="adh_short"/>
    <property type="match status" value="1"/>
</dbReference>
<dbReference type="AlphaFoldDB" id="A0A0C3HED8"/>
<keyword evidence="1" id="KW-0560">Oxidoreductase</keyword>
<organism evidence="3 4">
    <name type="scientific">Oidiodendron maius (strain Zn)</name>
    <dbReference type="NCBI Taxonomy" id="913774"/>
    <lineage>
        <taxon>Eukaryota</taxon>
        <taxon>Fungi</taxon>
        <taxon>Dikarya</taxon>
        <taxon>Ascomycota</taxon>
        <taxon>Pezizomycotina</taxon>
        <taxon>Leotiomycetes</taxon>
        <taxon>Leotiomycetes incertae sedis</taxon>
        <taxon>Myxotrichaceae</taxon>
        <taxon>Oidiodendron</taxon>
    </lineage>
</organism>
<name>A0A0C3HED8_OIDMZ</name>
<evidence type="ECO:0000313" key="3">
    <source>
        <dbReference type="EMBL" id="KIN00647.1"/>
    </source>
</evidence>
<evidence type="ECO:0008006" key="5">
    <source>
        <dbReference type="Google" id="ProtNLM"/>
    </source>
</evidence>
<evidence type="ECO:0000256" key="1">
    <source>
        <dbReference type="ARBA" id="ARBA00023002"/>
    </source>
</evidence>
<dbReference type="EMBL" id="KN832877">
    <property type="protein sequence ID" value="KIN00647.1"/>
    <property type="molecule type" value="Genomic_DNA"/>
</dbReference>
<reference evidence="4" key="2">
    <citation type="submission" date="2015-01" db="EMBL/GenBank/DDBJ databases">
        <title>Evolutionary Origins and Diversification of the Mycorrhizal Mutualists.</title>
        <authorList>
            <consortium name="DOE Joint Genome Institute"/>
            <consortium name="Mycorrhizal Genomics Consortium"/>
            <person name="Kohler A."/>
            <person name="Kuo A."/>
            <person name="Nagy L.G."/>
            <person name="Floudas D."/>
            <person name="Copeland A."/>
            <person name="Barry K.W."/>
            <person name="Cichocki N."/>
            <person name="Veneault-Fourrey C."/>
            <person name="LaButti K."/>
            <person name="Lindquist E.A."/>
            <person name="Lipzen A."/>
            <person name="Lundell T."/>
            <person name="Morin E."/>
            <person name="Murat C."/>
            <person name="Riley R."/>
            <person name="Ohm R."/>
            <person name="Sun H."/>
            <person name="Tunlid A."/>
            <person name="Henrissat B."/>
            <person name="Grigoriev I.V."/>
            <person name="Hibbett D.S."/>
            <person name="Martin F."/>
        </authorList>
    </citation>
    <scope>NUCLEOTIDE SEQUENCE [LARGE SCALE GENOMIC DNA]</scope>
    <source>
        <strain evidence="4">Zn</strain>
    </source>
</reference>
<protein>
    <recommendedName>
        <fullName evidence="5">Short-chain dehydrogenase</fullName>
    </recommendedName>
</protein>
<accession>A0A0C3HED8</accession>
<comment type="similarity">
    <text evidence="2">Belongs to the short-chain dehydrogenases/reductases (SDR) family.</text>
</comment>
<dbReference type="Gene3D" id="3.40.50.720">
    <property type="entry name" value="NAD(P)-binding Rossmann-like Domain"/>
    <property type="match status" value="1"/>
</dbReference>
<dbReference type="PANTHER" id="PTHR43157">
    <property type="entry name" value="PHOSPHATIDYLINOSITOL-GLYCAN BIOSYNTHESIS CLASS F PROTEIN-RELATED"/>
    <property type="match status" value="1"/>
</dbReference>
<dbReference type="HOGENOM" id="CLU_010194_44_0_1"/>
<dbReference type="PRINTS" id="PR00080">
    <property type="entry name" value="SDRFAMILY"/>
</dbReference>
<evidence type="ECO:0000313" key="4">
    <source>
        <dbReference type="Proteomes" id="UP000054321"/>
    </source>
</evidence>
<dbReference type="SUPFAM" id="SSF51735">
    <property type="entry name" value="NAD(P)-binding Rossmann-fold domains"/>
    <property type="match status" value="1"/>
</dbReference>
<dbReference type="InParanoid" id="A0A0C3HED8"/>
<dbReference type="Proteomes" id="UP000054321">
    <property type="component" value="Unassembled WGS sequence"/>
</dbReference>
<dbReference type="InterPro" id="IPR036291">
    <property type="entry name" value="NAD(P)-bd_dom_sf"/>
</dbReference>
<dbReference type="InterPro" id="IPR002347">
    <property type="entry name" value="SDR_fam"/>
</dbReference>
<proteinExistence type="inferred from homology"/>
<dbReference type="STRING" id="913774.A0A0C3HED8"/>
<keyword evidence="4" id="KW-1185">Reference proteome</keyword>
<evidence type="ECO:0000256" key="2">
    <source>
        <dbReference type="RuleBase" id="RU000363"/>
    </source>
</evidence>
<dbReference type="GO" id="GO:0016491">
    <property type="term" value="F:oxidoreductase activity"/>
    <property type="evidence" value="ECO:0007669"/>
    <property type="project" value="UniProtKB-KW"/>
</dbReference>
<dbReference type="PRINTS" id="PR00081">
    <property type="entry name" value="GDHRDH"/>
</dbReference>